<evidence type="ECO:0000256" key="1">
    <source>
        <dbReference type="ARBA" id="ARBA00001933"/>
    </source>
</evidence>
<organism evidence="7 8">
    <name type="scientific">Cognatiyoonia koreensis</name>
    <dbReference type="NCBI Taxonomy" id="364200"/>
    <lineage>
        <taxon>Bacteria</taxon>
        <taxon>Pseudomonadati</taxon>
        <taxon>Pseudomonadota</taxon>
        <taxon>Alphaproteobacteria</taxon>
        <taxon>Rhodobacterales</taxon>
        <taxon>Paracoccaceae</taxon>
        <taxon>Cognatiyoonia</taxon>
    </lineage>
</organism>
<evidence type="ECO:0000256" key="5">
    <source>
        <dbReference type="ARBA" id="ARBA00037974"/>
    </source>
</evidence>
<dbReference type="EC" id="4.4.1.13" evidence="2"/>
<dbReference type="Pfam" id="PF00155">
    <property type="entry name" value="Aminotran_1_2"/>
    <property type="match status" value="1"/>
</dbReference>
<dbReference type="InterPro" id="IPR015422">
    <property type="entry name" value="PyrdxlP-dep_Trfase_small"/>
</dbReference>
<comment type="similarity">
    <text evidence="5">Belongs to the class-II pyridoxal-phosphate-dependent aminotransferase family. MalY/PatB cystathionine beta-lyase subfamily.</text>
</comment>
<protein>
    <recommendedName>
        <fullName evidence="2">cysteine-S-conjugate beta-lyase</fullName>
        <ecNumber evidence="2">4.4.1.13</ecNumber>
    </recommendedName>
</protein>
<feature type="domain" description="Aminotransferase class I/classII large" evidence="6">
    <location>
        <begin position="53"/>
        <end position="385"/>
    </location>
</feature>
<proteinExistence type="inferred from homology"/>
<sequence length="392" mass="43037">MTFNFSSVKPDPSRSTKWGNCAAIMGQEPREGTLPMWLAQMDFPPAPVLQEAIIKLSETGEYGYFTGLDTFQNAVCWWYKTRFGWSPKPEHVIATHGIGNAIGLTLQAMTEPGDGIVIFTPVYNEFMAKVQRNGRTVVESPLLIDEEGLFRLDLDALDGRMTGSEKIMLISSPHNPAGRVWNVAELRAMATFCEKHDLLLVSDEIHMDLAFPGQTQVPTALAAPDALPRLIVLSAASKTFDIAGLRTGYAIIPDETLRTRFASLHRALDIQPNRVGLEMTIAAYSPQGAAWVDALQKVLAENAKVLSDGLNDLPGITVMPMQGTFLAWIDFAKTGLTSKEIMDRVQNDARIAVSPGHIFGARDETCVRLNIGTPRSHIEEAVSRLRSAFANL</sequence>
<dbReference type="OrthoDB" id="3224382at2"/>
<dbReference type="SUPFAM" id="SSF53383">
    <property type="entry name" value="PLP-dependent transferases"/>
    <property type="match status" value="1"/>
</dbReference>
<name>A0A1I0RC42_9RHOB</name>
<dbReference type="Gene3D" id="3.40.640.10">
    <property type="entry name" value="Type I PLP-dependent aspartate aminotransferase-like (Major domain)"/>
    <property type="match status" value="1"/>
</dbReference>
<dbReference type="AlphaFoldDB" id="A0A1I0RC42"/>
<gene>
    <name evidence="7" type="ORF">SAMN04488515_2464</name>
</gene>
<dbReference type="Gene3D" id="3.90.1150.10">
    <property type="entry name" value="Aspartate Aminotransferase, domain 1"/>
    <property type="match status" value="1"/>
</dbReference>
<evidence type="ECO:0000313" key="7">
    <source>
        <dbReference type="EMBL" id="SEW38403.1"/>
    </source>
</evidence>
<dbReference type="Proteomes" id="UP000199167">
    <property type="component" value="Unassembled WGS sequence"/>
</dbReference>
<keyword evidence="3" id="KW-0663">Pyridoxal phosphate</keyword>
<dbReference type="InterPro" id="IPR015424">
    <property type="entry name" value="PyrdxlP-dep_Trfase"/>
</dbReference>
<dbReference type="InterPro" id="IPR004839">
    <property type="entry name" value="Aminotransferase_I/II_large"/>
</dbReference>
<comment type="cofactor">
    <cofactor evidence="1">
        <name>pyridoxal 5'-phosphate</name>
        <dbReference type="ChEBI" id="CHEBI:597326"/>
    </cofactor>
</comment>
<dbReference type="InterPro" id="IPR015421">
    <property type="entry name" value="PyrdxlP-dep_Trfase_major"/>
</dbReference>
<dbReference type="InterPro" id="IPR051798">
    <property type="entry name" value="Class-II_PLP-Dep_Aminotrans"/>
</dbReference>
<keyword evidence="4 7" id="KW-0456">Lyase</keyword>
<dbReference type="GO" id="GO:0047804">
    <property type="term" value="F:cysteine-S-conjugate beta-lyase activity"/>
    <property type="evidence" value="ECO:0007669"/>
    <property type="project" value="UniProtKB-EC"/>
</dbReference>
<dbReference type="RefSeq" id="WP_089995151.1">
    <property type="nucleotide sequence ID" value="NZ_FOIZ01000002.1"/>
</dbReference>
<evidence type="ECO:0000256" key="2">
    <source>
        <dbReference type="ARBA" id="ARBA00012224"/>
    </source>
</evidence>
<dbReference type="STRING" id="364200.SAMN04488515_2464"/>
<dbReference type="PANTHER" id="PTHR43525">
    <property type="entry name" value="PROTEIN MALY"/>
    <property type="match status" value="1"/>
</dbReference>
<dbReference type="PANTHER" id="PTHR43525:SF1">
    <property type="entry name" value="PROTEIN MALY"/>
    <property type="match status" value="1"/>
</dbReference>
<dbReference type="EMBL" id="FOIZ01000002">
    <property type="protein sequence ID" value="SEW38403.1"/>
    <property type="molecule type" value="Genomic_DNA"/>
</dbReference>
<keyword evidence="8" id="KW-1185">Reference proteome</keyword>
<evidence type="ECO:0000256" key="3">
    <source>
        <dbReference type="ARBA" id="ARBA00022898"/>
    </source>
</evidence>
<evidence type="ECO:0000256" key="4">
    <source>
        <dbReference type="ARBA" id="ARBA00023239"/>
    </source>
</evidence>
<accession>A0A1I0RC42</accession>
<reference evidence="7 8" key="1">
    <citation type="submission" date="2016-10" db="EMBL/GenBank/DDBJ databases">
        <authorList>
            <person name="de Groot N.N."/>
        </authorList>
    </citation>
    <scope>NUCLEOTIDE SEQUENCE [LARGE SCALE GENOMIC DNA]</scope>
    <source>
        <strain evidence="7 8">DSM 17925</strain>
    </source>
</reference>
<dbReference type="CDD" id="cd00609">
    <property type="entry name" value="AAT_like"/>
    <property type="match status" value="1"/>
</dbReference>
<evidence type="ECO:0000259" key="6">
    <source>
        <dbReference type="Pfam" id="PF00155"/>
    </source>
</evidence>
<evidence type="ECO:0000313" key="8">
    <source>
        <dbReference type="Proteomes" id="UP000199167"/>
    </source>
</evidence>
<dbReference type="GO" id="GO:0030170">
    <property type="term" value="F:pyridoxal phosphate binding"/>
    <property type="evidence" value="ECO:0007669"/>
    <property type="project" value="InterPro"/>
</dbReference>